<dbReference type="Proteomes" id="UP000198654">
    <property type="component" value="Unassembled WGS sequence"/>
</dbReference>
<protein>
    <recommendedName>
        <fullName evidence="3">Peptidase S24-like</fullName>
    </recommendedName>
</protein>
<dbReference type="STRING" id="119000.SAMN05661010_00054"/>
<sequence>MRIGDGLNLWRMQRLTDGSLMLISDNTRYHPEVIKLRDMWDVEVLGRCGVRVGGFI</sequence>
<evidence type="ECO:0000313" key="1">
    <source>
        <dbReference type="EMBL" id="SDK77952.1"/>
    </source>
</evidence>
<keyword evidence="2" id="KW-1185">Reference proteome</keyword>
<dbReference type="EMBL" id="FNGI01000001">
    <property type="protein sequence ID" value="SDK77952.1"/>
    <property type="molecule type" value="Genomic_DNA"/>
</dbReference>
<organism evidence="1 2">
    <name type="scientific">Modicisalibacter muralis</name>
    <dbReference type="NCBI Taxonomy" id="119000"/>
    <lineage>
        <taxon>Bacteria</taxon>
        <taxon>Pseudomonadati</taxon>
        <taxon>Pseudomonadota</taxon>
        <taxon>Gammaproteobacteria</taxon>
        <taxon>Oceanospirillales</taxon>
        <taxon>Halomonadaceae</taxon>
        <taxon>Modicisalibacter</taxon>
    </lineage>
</organism>
<accession>A0A1G9EP40</accession>
<gene>
    <name evidence="1" type="ORF">SAMN05661010_00054</name>
</gene>
<name>A0A1G9EP40_9GAMM</name>
<reference evidence="1 2" key="1">
    <citation type="submission" date="2016-10" db="EMBL/GenBank/DDBJ databases">
        <authorList>
            <person name="de Groot N.N."/>
        </authorList>
    </citation>
    <scope>NUCLEOTIDE SEQUENCE [LARGE SCALE GENOMIC DNA]</scope>
    <source>
        <strain evidence="1 2">DSM 14789</strain>
    </source>
</reference>
<proteinExistence type="predicted"/>
<evidence type="ECO:0008006" key="3">
    <source>
        <dbReference type="Google" id="ProtNLM"/>
    </source>
</evidence>
<dbReference type="AlphaFoldDB" id="A0A1G9EP40"/>
<evidence type="ECO:0000313" key="2">
    <source>
        <dbReference type="Proteomes" id="UP000198654"/>
    </source>
</evidence>